<organism evidence="3 4">
    <name type="scientific">Archangium gephyra</name>
    <dbReference type="NCBI Taxonomy" id="48"/>
    <lineage>
        <taxon>Bacteria</taxon>
        <taxon>Pseudomonadati</taxon>
        <taxon>Myxococcota</taxon>
        <taxon>Myxococcia</taxon>
        <taxon>Myxococcales</taxon>
        <taxon>Cystobacterineae</taxon>
        <taxon>Archangiaceae</taxon>
        <taxon>Archangium</taxon>
    </lineage>
</organism>
<keyword evidence="2" id="KW-1133">Transmembrane helix</keyword>
<evidence type="ECO:0000313" key="3">
    <source>
        <dbReference type="EMBL" id="PZR13843.1"/>
    </source>
</evidence>
<gene>
    <name evidence="3" type="ORF">DI536_10910</name>
</gene>
<comment type="caution">
    <text evidence="3">The sequence shown here is derived from an EMBL/GenBank/DDBJ whole genome shotgun (WGS) entry which is preliminary data.</text>
</comment>
<evidence type="ECO:0000313" key="4">
    <source>
        <dbReference type="Proteomes" id="UP000249061"/>
    </source>
</evidence>
<evidence type="ECO:0000256" key="1">
    <source>
        <dbReference type="SAM" id="MobiDB-lite"/>
    </source>
</evidence>
<feature type="region of interest" description="Disordered" evidence="1">
    <location>
        <begin position="45"/>
        <end position="77"/>
    </location>
</feature>
<accession>A0A2W5TKM8</accession>
<name>A0A2W5TKM8_9BACT</name>
<sequence>MDSKSQKTVIAVVLVLIFAGMMCCGGTLMLGAWAGYDEARKAESTKKTGGGVLDDDGDVGNADPFPDDPGPNGEDEDDKRAFAQAVLDELEESGTSGYRYDPTRFELRTDGGVQLNLTNLYAEYNAAELDERPGIVQRTVRAMSPPPVPESWAEAAPQLKTAVRDRIYVELIQLRTQGSKVVSRPLADDLVETVVFDGPDTMLYVSDEHLGKWGKTADEALSRARANLMTASNTRFTAVTPGVWESPWADNFDTSRAALFDVIRKLKVKGEPVLFLPHRDHLIVTGSDDSRGLEAAIDLVDERLELPRANTGRGWKLTARGLEPWVPEDGSRAAFLRADAVRSDYNEQKSALEARFDADGTDVFVGTVLEVEDDDEGVHQYCVWTKGAQTLMPRAEYVVFVDLDKPEGKRVVAAARWEDVLSRMKDNVTESDEYWPRRYRVEGFPDARTLRSLGTISWFVRNQGD</sequence>
<dbReference type="EMBL" id="QFQP01000008">
    <property type="protein sequence ID" value="PZR13843.1"/>
    <property type="molecule type" value="Genomic_DNA"/>
</dbReference>
<proteinExistence type="predicted"/>
<evidence type="ECO:0000256" key="2">
    <source>
        <dbReference type="SAM" id="Phobius"/>
    </source>
</evidence>
<keyword evidence="2" id="KW-0812">Transmembrane</keyword>
<feature type="transmembrane region" description="Helical" evidence="2">
    <location>
        <begin position="12"/>
        <end position="36"/>
    </location>
</feature>
<keyword evidence="2" id="KW-0472">Membrane</keyword>
<dbReference type="AlphaFoldDB" id="A0A2W5TKM8"/>
<reference evidence="3 4" key="1">
    <citation type="submission" date="2017-08" db="EMBL/GenBank/DDBJ databases">
        <title>Infants hospitalized years apart are colonized by the same room-sourced microbial strains.</title>
        <authorList>
            <person name="Brooks B."/>
            <person name="Olm M.R."/>
            <person name="Firek B.A."/>
            <person name="Baker R."/>
            <person name="Thomas B.C."/>
            <person name="Morowitz M.J."/>
            <person name="Banfield J.F."/>
        </authorList>
    </citation>
    <scope>NUCLEOTIDE SEQUENCE [LARGE SCALE GENOMIC DNA]</scope>
    <source>
        <strain evidence="3">S2_003_000_R2_14</strain>
    </source>
</reference>
<protein>
    <submittedName>
        <fullName evidence="3">Uncharacterized protein</fullName>
    </submittedName>
</protein>
<dbReference type="Proteomes" id="UP000249061">
    <property type="component" value="Unassembled WGS sequence"/>
</dbReference>